<keyword evidence="4" id="KW-1185">Reference proteome</keyword>
<dbReference type="InterPro" id="IPR001296">
    <property type="entry name" value="Glyco_trans_1"/>
</dbReference>
<reference evidence="3 4" key="1">
    <citation type="submission" date="2017-09" db="EMBL/GenBank/DDBJ databases">
        <title>Complete genome sequence of Janthinobacterium svalbardensis PAMC 27463.</title>
        <authorList>
            <person name="Cho Y.-J."/>
            <person name="Cho A."/>
            <person name="Kim O.-S."/>
            <person name="Lee J.-I."/>
        </authorList>
    </citation>
    <scope>NUCLEOTIDE SEQUENCE [LARGE SCALE GENOMIC DNA]</scope>
    <source>
        <strain evidence="3 4">PAMC 27463</strain>
    </source>
</reference>
<dbReference type="PANTHER" id="PTHR45947">
    <property type="entry name" value="SULFOQUINOVOSYL TRANSFERASE SQD2"/>
    <property type="match status" value="1"/>
</dbReference>
<dbReference type="PANTHER" id="PTHR45947:SF3">
    <property type="entry name" value="SULFOQUINOVOSYL TRANSFERASE SQD2"/>
    <property type="match status" value="1"/>
</dbReference>
<dbReference type="EMBL" id="CP023422">
    <property type="protein sequence ID" value="ATD63391.1"/>
    <property type="molecule type" value="Genomic_DNA"/>
</dbReference>
<dbReference type="AlphaFoldDB" id="A0A290X2N6"/>
<evidence type="ECO:0000259" key="2">
    <source>
        <dbReference type="Pfam" id="PF13439"/>
    </source>
</evidence>
<feature type="domain" description="Glycosyl transferase family 1" evidence="1">
    <location>
        <begin position="197"/>
        <end position="349"/>
    </location>
</feature>
<name>A0A290X2N6_9BURK</name>
<accession>A0A290X2N6</accession>
<dbReference type="Pfam" id="PF00534">
    <property type="entry name" value="Glycos_transf_1"/>
    <property type="match status" value="1"/>
</dbReference>
<evidence type="ECO:0000259" key="1">
    <source>
        <dbReference type="Pfam" id="PF00534"/>
    </source>
</evidence>
<gene>
    <name evidence="3" type="ORF">CNX70_26950</name>
</gene>
<evidence type="ECO:0000313" key="4">
    <source>
        <dbReference type="Proteomes" id="UP000218437"/>
    </source>
</evidence>
<organism evidence="3 4">
    <name type="scientific">Janthinobacterium svalbardensis</name>
    <dbReference type="NCBI Taxonomy" id="368607"/>
    <lineage>
        <taxon>Bacteria</taxon>
        <taxon>Pseudomonadati</taxon>
        <taxon>Pseudomonadota</taxon>
        <taxon>Betaproteobacteria</taxon>
        <taxon>Burkholderiales</taxon>
        <taxon>Oxalobacteraceae</taxon>
        <taxon>Janthinobacterium</taxon>
    </lineage>
</organism>
<keyword evidence="3" id="KW-0808">Transferase</keyword>
<dbReference type="Gene3D" id="3.40.50.2000">
    <property type="entry name" value="Glycogen Phosphorylase B"/>
    <property type="match status" value="1"/>
</dbReference>
<dbReference type="Proteomes" id="UP000218437">
    <property type="component" value="Chromosome"/>
</dbReference>
<dbReference type="CDD" id="cd03804">
    <property type="entry name" value="GT4_WbaZ-like"/>
    <property type="match status" value="1"/>
</dbReference>
<dbReference type="SUPFAM" id="SSF53756">
    <property type="entry name" value="UDP-Glycosyltransferase/glycogen phosphorylase"/>
    <property type="match status" value="1"/>
</dbReference>
<proteinExistence type="predicted"/>
<dbReference type="Pfam" id="PF13439">
    <property type="entry name" value="Glyco_transf_4"/>
    <property type="match status" value="1"/>
</dbReference>
<dbReference type="GO" id="GO:0016757">
    <property type="term" value="F:glycosyltransferase activity"/>
    <property type="evidence" value="ECO:0007669"/>
    <property type="project" value="InterPro"/>
</dbReference>
<feature type="domain" description="Glycosyltransferase subfamily 4-like N-terminal" evidence="2">
    <location>
        <begin position="51"/>
        <end position="191"/>
    </location>
</feature>
<sequence length="385" mass="43664">MKIAIVHEWFVNYAGSEKVVEKILECYPDADLFALVDFLPADDRKFILNKSVNTSFIQKLPMAKKSYRNYIALMPIAIEQFDLSSYDLVISSSHAVAKGVLTGPDQLHISYVHSPIRYAWDFQHQYLQESGLTKGVKSILARWILHKIRLWDTRTSNGVDYFLANSHFIARRIMKSYHRQATVIYPPVDVDAFKFQGKKEEFYLTASRMVPYKKIDLIVAAFSLMKNKRLVVIGDGPDFEKIKLKAGDNIELLGYQEFDALKKYMMDAKAFVFAAEEDFGITPVEAQACGTPVIAFGKGGALETVLPLSHETPTGVLFSQQTVESIIEAVSIFESNSEQILAENCRKNAVRFSNDRFKSEFVNFVKRACDDFSKGKFTVPNKLLT</sequence>
<dbReference type="InterPro" id="IPR050194">
    <property type="entry name" value="Glycosyltransferase_grp1"/>
</dbReference>
<dbReference type="InterPro" id="IPR028098">
    <property type="entry name" value="Glyco_trans_4-like_N"/>
</dbReference>
<protein>
    <submittedName>
        <fullName evidence="3">Glycosyl transferase family 1</fullName>
    </submittedName>
</protein>
<evidence type="ECO:0000313" key="3">
    <source>
        <dbReference type="EMBL" id="ATD63391.1"/>
    </source>
</evidence>
<dbReference type="KEGG" id="jsv:CNX70_26950"/>